<sequence length="239" mass="27824">MNIKRIIQSRIRNLELRLSKRSKERYINYLRKQGIKIGENIWMTPRIDTISIDVTRPSLVEIGNNVRINRNFTLITHDGGYYVLLNKYHEFIPQSGKVTIGNNVYFGRNCSVFKGVTIGDNCIIGFGSVVTRDIPANSVAVGAPARVVGSVDDYYKKRSEKCINEALAYAKSIEKRFHRKPRLEEFWEEFPLFVDKENMHLYPHLPYKRQLGDSFDYWAEHHKKIYDGFEEFLKAAGIE</sequence>
<keyword evidence="1" id="KW-0012">Acyltransferase</keyword>
<name>A0A6N3HIK8_PARDI</name>
<dbReference type="EMBL" id="CACRUW010000033">
    <property type="protein sequence ID" value="VYU75659.1"/>
    <property type="molecule type" value="Genomic_DNA"/>
</dbReference>
<dbReference type="EC" id="2.3.1.18" evidence="1"/>
<dbReference type="Pfam" id="PF00132">
    <property type="entry name" value="Hexapep"/>
    <property type="match status" value="1"/>
</dbReference>
<dbReference type="CDD" id="cd04647">
    <property type="entry name" value="LbH_MAT_like"/>
    <property type="match status" value="1"/>
</dbReference>
<dbReference type="SUPFAM" id="SSF51161">
    <property type="entry name" value="Trimeric LpxA-like enzymes"/>
    <property type="match status" value="1"/>
</dbReference>
<gene>
    <name evidence="1" type="primary">lacA</name>
    <name evidence="1" type="ORF">PDLFYP31_03940</name>
</gene>
<dbReference type="RefSeq" id="WP_129943433.1">
    <property type="nucleotide sequence ID" value="NZ_CACRUW010000033.1"/>
</dbReference>
<dbReference type="AlphaFoldDB" id="A0A6N3HIK8"/>
<accession>A0A6N3HIK8</accession>
<dbReference type="InterPro" id="IPR001451">
    <property type="entry name" value="Hexapep"/>
</dbReference>
<protein>
    <submittedName>
        <fullName evidence="1">Galactoside O-acetyltransferase</fullName>
        <ecNumber evidence="1">2.3.1.18</ecNumber>
    </submittedName>
</protein>
<dbReference type="Gene3D" id="2.160.10.10">
    <property type="entry name" value="Hexapeptide repeat proteins"/>
    <property type="match status" value="1"/>
</dbReference>
<dbReference type="InterPro" id="IPR051159">
    <property type="entry name" value="Hexapeptide_acetyltransf"/>
</dbReference>
<reference evidence="1" key="1">
    <citation type="submission" date="2019-11" db="EMBL/GenBank/DDBJ databases">
        <authorList>
            <person name="Feng L."/>
        </authorList>
    </citation>
    <scope>NUCLEOTIDE SEQUENCE</scope>
    <source>
        <strain evidence="1">PdistasonisLFYP31</strain>
    </source>
</reference>
<evidence type="ECO:0000313" key="1">
    <source>
        <dbReference type="EMBL" id="VYU75659.1"/>
    </source>
</evidence>
<proteinExistence type="predicted"/>
<dbReference type="GO" id="GO:0008870">
    <property type="term" value="F:galactoside O-acetyltransferase activity"/>
    <property type="evidence" value="ECO:0007669"/>
    <property type="project" value="UniProtKB-EC"/>
</dbReference>
<organism evidence="1">
    <name type="scientific">Parabacteroides distasonis</name>
    <dbReference type="NCBI Taxonomy" id="823"/>
    <lineage>
        <taxon>Bacteria</taxon>
        <taxon>Pseudomonadati</taxon>
        <taxon>Bacteroidota</taxon>
        <taxon>Bacteroidia</taxon>
        <taxon>Bacteroidales</taxon>
        <taxon>Tannerellaceae</taxon>
        <taxon>Parabacteroides</taxon>
    </lineage>
</organism>
<dbReference type="PANTHER" id="PTHR23416">
    <property type="entry name" value="SIALIC ACID SYNTHASE-RELATED"/>
    <property type="match status" value="1"/>
</dbReference>
<keyword evidence="1" id="KW-0808">Transferase</keyword>
<dbReference type="InterPro" id="IPR011004">
    <property type="entry name" value="Trimer_LpxA-like_sf"/>
</dbReference>